<dbReference type="RefSeq" id="WP_425566238.1">
    <property type="nucleotide sequence ID" value="NZ_BAAAHE010000050.1"/>
</dbReference>
<evidence type="ECO:0000313" key="3">
    <source>
        <dbReference type="Proteomes" id="UP001500957"/>
    </source>
</evidence>
<dbReference type="InterPro" id="IPR011089">
    <property type="entry name" value="GmrSD_C"/>
</dbReference>
<reference evidence="2 3" key="1">
    <citation type="journal article" date="2019" name="Int. J. Syst. Evol. Microbiol.">
        <title>The Global Catalogue of Microorganisms (GCM) 10K type strain sequencing project: providing services to taxonomists for standard genome sequencing and annotation.</title>
        <authorList>
            <consortium name="The Broad Institute Genomics Platform"/>
            <consortium name="The Broad Institute Genome Sequencing Center for Infectious Disease"/>
            <person name="Wu L."/>
            <person name="Ma J."/>
        </authorList>
    </citation>
    <scope>NUCLEOTIDE SEQUENCE [LARGE SCALE GENOMIC DNA]</scope>
    <source>
        <strain evidence="2 3">JCM 10671</strain>
    </source>
</reference>
<dbReference type="EMBL" id="BAAAHE010000050">
    <property type="protein sequence ID" value="GAA0636610.1"/>
    <property type="molecule type" value="Genomic_DNA"/>
</dbReference>
<dbReference type="PANTHER" id="PTHR24094">
    <property type="entry name" value="SECRETED PROTEIN"/>
    <property type="match status" value="1"/>
</dbReference>
<evidence type="ECO:0000313" key="2">
    <source>
        <dbReference type="EMBL" id="GAA0636610.1"/>
    </source>
</evidence>
<keyword evidence="3" id="KW-1185">Reference proteome</keyword>
<dbReference type="PROSITE" id="PS51257">
    <property type="entry name" value="PROKAR_LIPOPROTEIN"/>
    <property type="match status" value="1"/>
</dbReference>
<gene>
    <name evidence="2" type="ORF">GCM10009547_46140</name>
</gene>
<comment type="caution">
    <text evidence="2">The sequence shown here is derived from an EMBL/GenBank/DDBJ whole genome shotgun (WGS) entry which is preliminary data.</text>
</comment>
<proteinExistence type="predicted"/>
<dbReference type="PANTHER" id="PTHR24094:SF15">
    <property type="entry name" value="AMP-DEPENDENT SYNTHETASE_LIGASE DOMAIN-CONTAINING PROTEIN-RELATED"/>
    <property type="match status" value="1"/>
</dbReference>
<dbReference type="Proteomes" id="UP001500957">
    <property type="component" value="Unassembled WGS sequence"/>
</dbReference>
<organism evidence="2 3">
    <name type="scientific">Sporichthya brevicatena</name>
    <dbReference type="NCBI Taxonomy" id="171442"/>
    <lineage>
        <taxon>Bacteria</taxon>
        <taxon>Bacillati</taxon>
        <taxon>Actinomycetota</taxon>
        <taxon>Actinomycetes</taxon>
        <taxon>Sporichthyales</taxon>
        <taxon>Sporichthyaceae</taxon>
        <taxon>Sporichthya</taxon>
    </lineage>
</organism>
<name>A0ABN1HBJ2_9ACTN</name>
<protein>
    <recommendedName>
        <fullName evidence="1">GmrSD restriction endonucleases C-terminal domain-containing protein</fullName>
    </recommendedName>
</protein>
<feature type="domain" description="GmrSD restriction endonucleases C-terminal" evidence="1">
    <location>
        <begin position="83"/>
        <end position="221"/>
    </location>
</feature>
<sequence>MRIPARTVLTVAAAVLFGSTACEPDTAGSGAADVRPAPAPSAVAGSARAALATLEVKGRAPLTGYERDAFGPAWADVDRNGCDTRNDVLRRDLRAVVLKPGTRDCVVLSGVLDPEPYTGRIVSFLRGEQTSPLVQIDHVVALADAWVTGAFAWDGERRRVFGNDPLNLLAVDGTANNRKGSGDAATWLPRAAYRCAYVARQIAVKAKYRLWVKPAERDAMNRVLASCPDQPVPTS</sequence>
<accession>A0ABN1HBJ2</accession>
<dbReference type="Pfam" id="PF07510">
    <property type="entry name" value="GmrSD_C"/>
    <property type="match status" value="1"/>
</dbReference>
<evidence type="ECO:0000259" key="1">
    <source>
        <dbReference type="Pfam" id="PF07510"/>
    </source>
</evidence>